<protein>
    <submittedName>
        <fullName evidence="2">Uncharacterized protein</fullName>
    </submittedName>
</protein>
<feature type="region of interest" description="Disordered" evidence="1">
    <location>
        <begin position="1"/>
        <end position="69"/>
    </location>
</feature>
<gene>
    <name evidence="2" type="ORF">GCM10010517_59080</name>
</gene>
<name>A0ABN3W554_9ACTN</name>
<evidence type="ECO:0000313" key="2">
    <source>
        <dbReference type="EMBL" id="GAA2894398.1"/>
    </source>
</evidence>
<sequence length="69" mass="7742">MEGRSPEETFGAPDNRRTPYQGRPGKMAGELGTGDFPRSAERFSCDSLPGFERQARVAPQRREETEEDP</sequence>
<feature type="compositionally biased region" description="Basic and acidic residues" evidence="1">
    <location>
        <begin position="60"/>
        <end position="69"/>
    </location>
</feature>
<dbReference type="EMBL" id="BAAAVI010000053">
    <property type="protein sequence ID" value="GAA2894398.1"/>
    <property type="molecule type" value="Genomic_DNA"/>
</dbReference>
<accession>A0ABN3W554</accession>
<proteinExistence type="predicted"/>
<keyword evidence="3" id="KW-1185">Reference proteome</keyword>
<evidence type="ECO:0000313" key="3">
    <source>
        <dbReference type="Proteomes" id="UP001500831"/>
    </source>
</evidence>
<reference evidence="2 3" key="1">
    <citation type="journal article" date="2019" name="Int. J. Syst. Evol. Microbiol.">
        <title>The Global Catalogue of Microorganisms (GCM) 10K type strain sequencing project: providing services to taxonomists for standard genome sequencing and annotation.</title>
        <authorList>
            <consortium name="The Broad Institute Genomics Platform"/>
            <consortium name="The Broad Institute Genome Sequencing Center for Infectious Disease"/>
            <person name="Wu L."/>
            <person name="Ma J."/>
        </authorList>
    </citation>
    <scope>NUCLEOTIDE SEQUENCE [LARGE SCALE GENOMIC DNA]</scope>
    <source>
        <strain evidence="2 3">JCM 6242</strain>
    </source>
</reference>
<comment type="caution">
    <text evidence="2">The sequence shown here is derived from an EMBL/GenBank/DDBJ whole genome shotgun (WGS) entry which is preliminary data.</text>
</comment>
<dbReference type="Proteomes" id="UP001500831">
    <property type="component" value="Unassembled WGS sequence"/>
</dbReference>
<evidence type="ECO:0000256" key="1">
    <source>
        <dbReference type="SAM" id="MobiDB-lite"/>
    </source>
</evidence>
<organism evidence="2 3">
    <name type="scientific">Streptosporangium fragile</name>
    <dbReference type="NCBI Taxonomy" id="46186"/>
    <lineage>
        <taxon>Bacteria</taxon>
        <taxon>Bacillati</taxon>
        <taxon>Actinomycetota</taxon>
        <taxon>Actinomycetes</taxon>
        <taxon>Streptosporangiales</taxon>
        <taxon>Streptosporangiaceae</taxon>
        <taxon>Streptosporangium</taxon>
    </lineage>
</organism>